<dbReference type="RefSeq" id="WP_128212682.1">
    <property type="nucleotide sequence ID" value="NZ_CP025746.1"/>
</dbReference>
<evidence type="ECO:0000256" key="1">
    <source>
        <dbReference type="SAM" id="MobiDB-lite"/>
    </source>
</evidence>
<feature type="compositionally biased region" description="Polar residues" evidence="1">
    <location>
        <begin position="33"/>
        <end position="47"/>
    </location>
</feature>
<dbReference type="AlphaFoldDB" id="A0A3R5QT53"/>
<feature type="region of interest" description="Disordered" evidence="1">
    <location>
        <begin position="1"/>
        <end position="48"/>
    </location>
</feature>
<organism evidence="2 3">
    <name type="scientific">Clostridium manihotivorum</name>
    <dbReference type="NCBI Taxonomy" id="2320868"/>
    <lineage>
        <taxon>Bacteria</taxon>
        <taxon>Bacillati</taxon>
        <taxon>Bacillota</taxon>
        <taxon>Clostridia</taxon>
        <taxon>Eubacteriales</taxon>
        <taxon>Clostridiaceae</taxon>
        <taxon>Clostridium</taxon>
    </lineage>
</organism>
<dbReference type="EMBL" id="CP025746">
    <property type="protein sequence ID" value="QAA31889.1"/>
    <property type="molecule type" value="Genomic_DNA"/>
</dbReference>
<reference evidence="2 3" key="1">
    <citation type="submission" date="2018-01" db="EMBL/GenBank/DDBJ databases">
        <title>Genome Sequencing and Assembly of Anaerobacter polyendosporus strain CT4.</title>
        <authorList>
            <person name="Tachaapaikoon C."/>
            <person name="Sutheeworapong S."/>
            <person name="Jenjaroenpun P."/>
            <person name="Wongsurawat T."/>
            <person name="Nookeaw I."/>
            <person name="Cheawchanlertfa P."/>
            <person name="Kosugi A."/>
            <person name="Cheevadhanarak S."/>
            <person name="Ratanakhanokchai K."/>
        </authorList>
    </citation>
    <scope>NUCLEOTIDE SEQUENCE [LARGE SCALE GENOMIC DNA]</scope>
    <source>
        <strain evidence="2 3">CT4</strain>
    </source>
</reference>
<dbReference type="KEGG" id="cmah:C1I91_09645"/>
<protein>
    <submittedName>
        <fullName evidence="2">Uncharacterized protein</fullName>
    </submittedName>
</protein>
<name>A0A3R5QT53_9CLOT</name>
<evidence type="ECO:0000313" key="2">
    <source>
        <dbReference type="EMBL" id="QAA31889.1"/>
    </source>
</evidence>
<keyword evidence="3" id="KW-1185">Reference proteome</keyword>
<proteinExistence type="predicted"/>
<gene>
    <name evidence="2" type="ORF">C1I91_09645</name>
</gene>
<accession>A0A3R5QT53</accession>
<dbReference type="Proteomes" id="UP000286268">
    <property type="component" value="Chromosome"/>
</dbReference>
<sequence length="191" mass="21329">MDEKDKDNLDSNSDQSGRTSEDDGNGNNEENNSRIFNQGLVGNNPTLAINPGHPLWQLQQAVDKQKQLGSGNGNASGSGLSNAEKYIMAGDVIAKTDELKTATQSLQVNELERIYYDRKVKPIVDLVWELSTAAQNFAGMSNLYQANNYGQKRHVKKALDFSLDILDEAEELWDLAKTRVDFFKDNIDPYE</sequence>
<dbReference type="OrthoDB" id="1932245at2"/>
<evidence type="ECO:0000313" key="3">
    <source>
        <dbReference type="Proteomes" id="UP000286268"/>
    </source>
</evidence>